<evidence type="ECO:0000256" key="1">
    <source>
        <dbReference type="ARBA" id="ARBA00000189"/>
    </source>
</evidence>
<evidence type="ECO:0000313" key="18">
    <source>
        <dbReference type="Proteomes" id="UP000007305"/>
    </source>
</evidence>
<feature type="compositionally biased region" description="Basic and acidic residues" evidence="15">
    <location>
        <begin position="21"/>
        <end position="33"/>
    </location>
</feature>
<dbReference type="GO" id="GO:0020037">
    <property type="term" value="F:heme binding"/>
    <property type="evidence" value="ECO:0007669"/>
    <property type="project" value="UniProtKB-UniRule"/>
</dbReference>
<feature type="domain" description="Plant heme peroxidase family profile" evidence="16">
    <location>
        <begin position="131"/>
        <end position="256"/>
    </location>
</feature>
<dbReference type="InterPro" id="IPR002016">
    <property type="entry name" value="Haem_peroxidase"/>
</dbReference>
<accession>A0A804Q8T5</accession>
<keyword evidence="4 14" id="KW-0349">Heme</keyword>
<comment type="similarity">
    <text evidence="14">Belongs to the peroxidase family. Classical plant (class III) peroxidase subfamily.</text>
</comment>
<organism evidence="17 18">
    <name type="scientific">Zea mays</name>
    <name type="common">Maize</name>
    <dbReference type="NCBI Taxonomy" id="4577"/>
    <lineage>
        <taxon>Eukaryota</taxon>
        <taxon>Viridiplantae</taxon>
        <taxon>Streptophyta</taxon>
        <taxon>Embryophyta</taxon>
        <taxon>Tracheophyta</taxon>
        <taxon>Spermatophyta</taxon>
        <taxon>Magnoliopsida</taxon>
        <taxon>Liliopsida</taxon>
        <taxon>Poales</taxon>
        <taxon>Poaceae</taxon>
        <taxon>PACMAD clade</taxon>
        <taxon>Panicoideae</taxon>
        <taxon>Andropogonodae</taxon>
        <taxon>Andropogoneae</taxon>
        <taxon>Tripsacinae</taxon>
        <taxon>Zea</taxon>
    </lineage>
</organism>
<evidence type="ECO:0000256" key="2">
    <source>
        <dbReference type="ARBA" id="ARBA00004613"/>
    </source>
</evidence>
<keyword evidence="9 14" id="KW-0560">Oxidoreductase</keyword>
<dbReference type="InterPro" id="IPR011009">
    <property type="entry name" value="Kinase-like_dom_sf"/>
</dbReference>
<feature type="region of interest" description="Disordered" evidence="15">
    <location>
        <begin position="301"/>
        <end position="352"/>
    </location>
</feature>
<name>A0A804Q8T5_MAIZE</name>
<dbReference type="EnsemblPlants" id="Zm00001eb305120_T001">
    <property type="protein sequence ID" value="Zm00001eb305120_P001"/>
    <property type="gene ID" value="Zm00001eb305120"/>
</dbReference>
<feature type="binding site" evidence="12">
    <location>
        <position position="153"/>
    </location>
    <ligand>
        <name>Ca(2+)</name>
        <dbReference type="ChEBI" id="CHEBI:29108"/>
        <label>1</label>
    </ligand>
</feature>
<dbReference type="GO" id="GO:0005576">
    <property type="term" value="C:extracellular region"/>
    <property type="evidence" value="ECO:0007669"/>
    <property type="project" value="UniProtKB-SubCell"/>
</dbReference>
<evidence type="ECO:0000256" key="3">
    <source>
        <dbReference type="ARBA" id="ARBA00022559"/>
    </source>
</evidence>
<proteinExistence type="inferred from homology"/>
<dbReference type="GO" id="GO:0006979">
    <property type="term" value="P:response to oxidative stress"/>
    <property type="evidence" value="ECO:0007669"/>
    <property type="project" value="UniProtKB-UniRule"/>
</dbReference>
<keyword evidence="10 14" id="KW-0408">Iron</keyword>
<keyword evidence="6 13" id="KW-0547">Nucleotide-binding</keyword>
<dbReference type="InterPro" id="IPR010255">
    <property type="entry name" value="Haem_peroxidase_sf"/>
</dbReference>
<evidence type="ECO:0000256" key="14">
    <source>
        <dbReference type="RuleBase" id="RU362060"/>
    </source>
</evidence>
<dbReference type="SUPFAM" id="SSF56112">
    <property type="entry name" value="Protein kinase-like (PK-like)"/>
    <property type="match status" value="1"/>
</dbReference>
<comment type="subcellular location">
    <subcellularLocation>
        <location evidence="2 14">Secreted</location>
    </subcellularLocation>
</comment>
<keyword evidence="11 14" id="KW-0376">Hydrogen peroxide</keyword>
<feature type="compositionally biased region" description="Gly residues" evidence="15">
    <location>
        <begin position="10"/>
        <end position="20"/>
    </location>
</feature>
<dbReference type="Gene3D" id="3.30.200.20">
    <property type="entry name" value="Phosphorylase Kinase, domain 1"/>
    <property type="match status" value="1"/>
</dbReference>
<dbReference type="EC" id="1.11.1.7" evidence="14"/>
<protein>
    <recommendedName>
        <fullName evidence="14">Peroxidase</fullName>
        <ecNumber evidence="14">1.11.1.7</ecNumber>
    </recommendedName>
</protein>
<dbReference type="Pfam" id="PF00141">
    <property type="entry name" value="peroxidase"/>
    <property type="match status" value="1"/>
</dbReference>
<evidence type="ECO:0000256" key="7">
    <source>
        <dbReference type="ARBA" id="ARBA00022837"/>
    </source>
</evidence>
<dbReference type="InterPro" id="IPR000823">
    <property type="entry name" value="Peroxidase_pln"/>
</dbReference>
<dbReference type="SUPFAM" id="SSF48113">
    <property type="entry name" value="Heme-dependent peroxidases"/>
    <property type="match status" value="1"/>
</dbReference>
<dbReference type="GO" id="GO:0004672">
    <property type="term" value="F:protein kinase activity"/>
    <property type="evidence" value="ECO:0007669"/>
    <property type="project" value="InterPro"/>
</dbReference>
<feature type="region of interest" description="Disordered" evidence="15">
    <location>
        <begin position="1"/>
        <end position="33"/>
    </location>
</feature>
<dbReference type="Gene3D" id="1.10.420.10">
    <property type="entry name" value="Peroxidase, domain 2"/>
    <property type="match status" value="1"/>
</dbReference>
<keyword evidence="14" id="KW-0964">Secreted</keyword>
<keyword evidence="7 12" id="KW-0106">Calcium</keyword>
<feature type="compositionally biased region" description="Gly residues" evidence="15">
    <location>
        <begin position="326"/>
        <end position="336"/>
    </location>
</feature>
<keyword evidence="8 13" id="KW-0067">ATP-binding</keyword>
<evidence type="ECO:0000256" key="12">
    <source>
        <dbReference type="PIRSR" id="PIRSR600823-3"/>
    </source>
</evidence>
<dbReference type="PRINTS" id="PR00461">
    <property type="entry name" value="PLPEROXIDASE"/>
</dbReference>
<dbReference type="AlphaFoldDB" id="A0A804Q8T5"/>
<dbReference type="GO" id="GO:0005524">
    <property type="term" value="F:ATP binding"/>
    <property type="evidence" value="ECO:0007669"/>
    <property type="project" value="UniProtKB-UniRule"/>
</dbReference>
<evidence type="ECO:0000256" key="8">
    <source>
        <dbReference type="ARBA" id="ARBA00022840"/>
    </source>
</evidence>
<dbReference type="GO" id="GO:0042744">
    <property type="term" value="P:hydrogen peroxide catabolic process"/>
    <property type="evidence" value="ECO:0007669"/>
    <property type="project" value="UniProtKB-KW"/>
</dbReference>
<evidence type="ECO:0000259" key="16">
    <source>
        <dbReference type="PROSITE" id="PS50873"/>
    </source>
</evidence>
<comment type="cofactor">
    <cofactor evidence="14">
        <name>heme b</name>
        <dbReference type="ChEBI" id="CHEBI:60344"/>
    </cofactor>
    <text evidence="14">Binds 1 heme b (iron(II)-protoporphyrin IX) group per subunit.</text>
</comment>
<keyword evidence="5 12" id="KW-0479">Metal-binding</keyword>
<evidence type="ECO:0000256" key="5">
    <source>
        <dbReference type="ARBA" id="ARBA00022723"/>
    </source>
</evidence>
<evidence type="ECO:0000256" key="4">
    <source>
        <dbReference type="ARBA" id="ARBA00022617"/>
    </source>
</evidence>
<dbReference type="Proteomes" id="UP000007305">
    <property type="component" value="Chromosome 7"/>
</dbReference>
<feature type="binding site" evidence="13">
    <location>
        <position position="90"/>
    </location>
    <ligand>
        <name>ATP</name>
        <dbReference type="ChEBI" id="CHEBI:30616"/>
    </ligand>
</feature>
<dbReference type="FunFam" id="3.30.200.20:FF:000307">
    <property type="entry name" value="pollen receptor-like kinase 1"/>
    <property type="match status" value="1"/>
</dbReference>
<reference evidence="17" key="2">
    <citation type="submission" date="2019-07" db="EMBL/GenBank/DDBJ databases">
        <authorList>
            <person name="Seetharam A."/>
            <person name="Woodhouse M."/>
            <person name="Cannon E."/>
        </authorList>
    </citation>
    <scope>NUCLEOTIDE SEQUENCE [LARGE SCALE GENOMIC DNA]</scope>
    <source>
        <strain evidence="17">cv. B73</strain>
    </source>
</reference>
<dbReference type="PANTHER" id="PTHR48010:SF6">
    <property type="entry name" value="OS01G0223600 PROTEIN"/>
    <property type="match status" value="1"/>
</dbReference>
<evidence type="ECO:0000256" key="10">
    <source>
        <dbReference type="ARBA" id="ARBA00023004"/>
    </source>
</evidence>
<reference evidence="18" key="1">
    <citation type="submission" date="2015-12" db="EMBL/GenBank/DDBJ databases">
        <title>Update maize B73 reference genome by single molecule sequencing technologies.</title>
        <authorList>
            <consortium name="Maize Genome Sequencing Project"/>
            <person name="Ware D."/>
        </authorList>
    </citation>
    <scope>NUCLEOTIDE SEQUENCE [LARGE SCALE GENOMIC DNA]</scope>
    <source>
        <strain evidence="18">cv. B73</strain>
    </source>
</reference>
<dbReference type="PROSITE" id="PS00107">
    <property type="entry name" value="PROTEIN_KINASE_ATP"/>
    <property type="match status" value="1"/>
</dbReference>
<evidence type="ECO:0000313" key="17">
    <source>
        <dbReference type="EnsemblPlants" id="Zm00001eb305120_P001"/>
    </source>
</evidence>
<evidence type="ECO:0000256" key="15">
    <source>
        <dbReference type="SAM" id="MobiDB-lite"/>
    </source>
</evidence>
<comment type="catalytic activity">
    <reaction evidence="1 14">
        <text>2 a phenolic donor + H2O2 = 2 a phenolic radical donor + 2 H2O</text>
        <dbReference type="Rhea" id="RHEA:56136"/>
        <dbReference type="ChEBI" id="CHEBI:15377"/>
        <dbReference type="ChEBI" id="CHEBI:16240"/>
        <dbReference type="ChEBI" id="CHEBI:139520"/>
        <dbReference type="ChEBI" id="CHEBI:139521"/>
        <dbReference type="EC" id="1.11.1.7"/>
    </reaction>
</comment>
<dbReference type="Gramene" id="Zm00001eb305120_T001">
    <property type="protein sequence ID" value="Zm00001eb305120_P001"/>
    <property type="gene ID" value="Zm00001eb305120"/>
</dbReference>
<dbReference type="GO" id="GO:0046872">
    <property type="term" value="F:metal ion binding"/>
    <property type="evidence" value="ECO:0007669"/>
    <property type="project" value="UniProtKB-UniRule"/>
</dbReference>
<evidence type="ECO:0000256" key="9">
    <source>
        <dbReference type="ARBA" id="ARBA00023002"/>
    </source>
</evidence>
<dbReference type="PROSITE" id="PS50873">
    <property type="entry name" value="PEROXIDASE_4"/>
    <property type="match status" value="1"/>
</dbReference>
<evidence type="ECO:0000256" key="6">
    <source>
        <dbReference type="ARBA" id="ARBA00022741"/>
    </source>
</evidence>
<comment type="cofactor">
    <cofactor evidence="12 14">
        <name>Ca(2+)</name>
        <dbReference type="ChEBI" id="CHEBI:29108"/>
    </cofactor>
    <text evidence="12 14">Binds 2 calcium ions per subunit.</text>
</comment>
<evidence type="ECO:0000256" key="11">
    <source>
        <dbReference type="ARBA" id="ARBA00023324"/>
    </source>
</evidence>
<comment type="function">
    <text evidence="14">Removal of H(2)O(2), oxidation of toxic reductants, biosynthesis and degradation of lignin, suberization, auxin catabolism, response to environmental stresses such as wounding, pathogen attack and oxidative stress.</text>
</comment>
<evidence type="ECO:0000256" key="13">
    <source>
        <dbReference type="PROSITE-ProRule" id="PRU10141"/>
    </source>
</evidence>
<dbReference type="PANTHER" id="PTHR48010">
    <property type="entry name" value="OS05G0588300 PROTEIN"/>
    <property type="match status" value="1"/>
</dbReference>
<dbReference type="InterPro" id="IPR050994">
    <property type="entry name" value="At_inactive_RLKs"/>
</dbReference>
<keyword evidence="3 14" id="KW-0575">Peroxidase</keyword>
<dbReference type="GO" id="GO:0140825">
    <property type="term" value="F:lactoperoxidase activity"/>
    <property type="evidence" value="ECO:0007669"/>
    <property type="project" value="UniProtKB-EC"/>
</dbReference>
<dbReference type="InParanoid" id="A0A804Q8T5"/>
<reference evidence="17" key="3">
    <citation type="submission" date="2021-05" db="UniProtKB">
        <authorList>
            <consortium name="EnsemblPlants"/>
        </authorList>
    </citation>
    <scope>IDENTIFICATION</scope>
    <source>
        <strain evidence="17">cv. B73</strain>
    </source>
</reference>
<dbReference type="InterPro" id="IPR017441">
    <property type="entry name" value="Protein_kinase_ATP_BS"/>
</dbReference>
<sequence>MEGRDDDDTGGAGDGAGVGKGGEKKGRKSPESKAVIDKAGEGNRMVFFDGPALAFDLEDLLRASAEVLGKGAFGTAYRAVLEDVTTVVVKRLSKEVSAGRRDFEQQMELVGRIRHRNVVELRAYYYSKDEKLLVYDYYTSGSVSNMLHGLPSEKESIPNLILRGFGTIDRVKAKLEQACPEVVSCADILALVARDVVVLTKGPHGDVPIWRRDGRRSVKQDALDNLHAPFFDVGRNMCQFFMPKGLNAKDQIVLLGVGVCRVPTTVWWLVSSGVESGGGVRSDSGGRRDAVRWPTGWQVELDASRGTGTGRTTEQADDTRRRQKLGGRGSGVGTRGSGRPQMASRPADQAQRRRGLTWVPLLGEHRAFADGDAVFWDKEYAHALKCYTLGRSLMPTGKILYIY</sequence>
<dbReference type="Gene3D" id="1.10.520.10">
    <property type="match status" value="1"/>
</dbReference>
<keyword evidence="18" id="KW-1185">Reference proteome</keyword>